<evidence type="ECO:0000313" key="3">
    <source>
        <dbReference type="EMBL" id="PXF40180.1"/>
    </source>
</evidence>
<organism evidence="3 4">
    <name type="scientific">Gracilariopsis chorda</name>
    <dbReference type="NCBI Taxonomy" id="448386"/>
    <lineage>
        <taxon>Eukaryota</taxon>
        <taxon>Rhodophyta</taxon>
        <taxon>Florideophyceae</taxon>
        <taxon>Rhodymeniophycidae</taxon>
        <taxon>Gracilariales</taxon>
        <taxon>Gracilariaceae</taxon>
        <taxon>Gracilariopsis</taxon>
    </lineage>
</organism>
<dbReference type="AlphaFoldDB" id="A0A2V3IG82"/>
<dbReference type="Gene3D" id="3.30.505.50">
    <property type="entry name" value="Sigma 54 modulation/S30EA ribosomal protein, C-terminal domain"/>
    <property type="match status" value="1"/>
</dbReference>
<feature type="domain" description="Sigma 54 modulation/S30EA ribosomal protein C-terminal" evidence="2">
    <location>
        <begin position="157"/>
        <end position="210"/>
    </location>
</feature>
<accession>A0A2V3IG82</accession>
<dbReference type="PANTHER" id="PTHR33231:SF1">
    <property type="entry name" value="30S RIBOSOMAL PROTEIN"/>
    <property type="match status" value="1"/>
</dbReference>
<dbReference type="Proteomes" id="UP000247409">
    <property type="component" value="Unassembled WGS sequence"/>
</dbReference>
<evidence type="ECO:0000259" key="2">
    <source>
        <dbReference type="Pfam" id="PF16321"/>
    </source>
</evidence>
<dbReference type="Pfam" id="PF02482">
    <property type="entry name" value="Ribosomal_S30AE"/>
    <property type="match status" value="1"/>
</dbReference>
<keyword evidence="4" id="KW-1185">Reference proteome</keyword>
<comment type="caution">
    <text evidence="3">The sequence shown here is derived from an EMBL/GenBank/DDBJ whole genome shotgun (WGS) entry which is preliminary data.</text>
</comment>
<dbReference type="InterPro" id="IPR032528">
    <property type="entry name" value="Ribosom_S30AE_C"/>
</dbReference>
<dbReference type="Gene3D" id="3.30.160.100">
    <property type="entry name" value="Ribosome hibernation promotion factor-like"/>
    <property type="match status" value="1"/>
</dbReference>
<evidence type="ECO:0000256" key="1">
    <source>
        <dbReference type="ARBA" id="ARBA00022845"/>
    </source>
</evidence>
<dbReference type="STRING" id="448386.A0A2V3IG82"/>
<dbReference type="HAMAP" id="MF_00839">
    <property type="entry name" value="HPF"/>
    <property type="match status" value="1"/>
</dbReference>
<gene>
    <name evidence="3" type="ORF">BWQ96_10118</name>
</gene>
<dbReference type="InterPro" id="IPR038416">
    <property type="entry name" value="Ribosom_S30AE_C_sf"/>
</dbReference>
<dbReference type="InterPro" id="IPR034694">
    <property type="entry name" value="HPF_long/plastid"/>
</dbReference>
<dbReference type="InterPro" id="IPR036567">
    <property type="entry name" value="RHF-like"/>
</dbReference>
<protein>
    <submittedName>
        <fullName evidence="3">Ribosome hibernation promotion factor</fullName>
    </submittedName>
</protein>
<dbReference type="OrthoDB" id="10253151at2759"/>
<dbReference type="EMBL" id="NBIV01000350">
    <property type="protein sequence ID" value="PXF40180.1"/>
    <property type="molecule type" value="Genomic_DNA"/>
</dbReference>
<dbReference type="Pfam" id="PF16321">
    <property type="entry name" value="Ribosom_S30AE_C"/>
    <property type="match status" value="1"/>
</dbReference>
<dbReference type="InterPro" id="IPR003489">
    <property type="entry name" value="RHF/RaiA"/>
</dbReference>
<dbReference type="GO" id="GO:0043024">
    <property type="term" value="F:ribosomal small subunit binding"/>
    <property type="evidence" value="ECO:0007669"/>
    <property type="project" value="TreeGrafter"/>
</dbReference>
<proteinExistence type="inferred from homology"/>
<sequence length="224" mass="25688">MVLFDRDTAKAIRITGNNIHLTESLQTYVQDKLQKVIRRFGTLVAKMDVHLTVEHNPSVPNRHKAEVVAFAGKTILRTEVRSPDMYNSIDEVEERIGRIIRKYKERKESKNKVNKKDPQIGKQAIVTPEIDEEEDETEEDQYADVYDSVDPPVPAVNEVVRRKVFPMPLQTVEEAVLCCEYVDHPWYLFRNAATGEISLVYKRNHGGYGLIEPSNPNAVDEEPL</sequence>
<dbReference type="GO" id="GO:0022627">
    <property type="term" value="C:cytosolic small ribosomal subunit"/>
    <property type="evidence" value="ECO:0007669"/>
    <property type="project" value="TreeGrafter"/>
</dbReference>
<name>A0A2V3IG82_9FLOR</name>
<dbReference type="NCBIfam" id="TIGR00741">
    <property type="entry name" value="yfiA"/>
    <property type="match status" value="1"/>
</dbReference>
<dbReference type="SUPFAM" id="SSF69754">
    <property type="entry name" value="Ribosome binding protein Y (YfiA homologue)"/>
    <property type="match status" value="1"/>
</dbReference>
<dbReference type="InterPro" id="IPR050574">
    <property type="entry name" value="HPF/YfiA_ribosome-assoc"/>
</dbReference>
<dbReference type="GO" id="GO:0045900">
    <property type="term" value="P:negative regulation of translational elongation"/>
    <property type="evidence" value="ECO:0007669"/>
    <property type="project" value="TreeGrafter"/>
</dbReference>
<reference evidence="3 4" key="1">
    <citation type="journal article" date="2018" name="Mol. Biol. Evol.">
        <title>Analysis of the draft genome of the red seaweed Gracilariopsis chorda provides insights into genome size evolution in Rhodophyta.</title>
        <authorList>
            <person name="Lee J."/>
            <person name="Yang E.C."/>
            <person name="Graf L."/>
            <person name="Yang J.H."/>
            <person name="Qiu H."/>
            <person name="Zel Zion U."/>
            <person name="Chan C.X."/>
            <person name="Stephens T.G."/>
            <person name="Weber A.P.M."/>
            <person name="Boo G.H."/>
            <person name="Boo S.M."/>
            <person name="Kim K.M."/>
            <person name="Shin Y."/>
            <person name="Jung M."/>
            <person name="Lee S.J."/>
            <person name="Yim H.S."/>
            <person name="Lee J.H."/>
            <person name="Bhattacharya D."/>
            <person name="Yoon H.S."/>
        </authorList>
    </citation>
    <scope>NUCLEOTIDE SEQUENCE [LARGE SCALE GENOMIC DNA]</scope>
    <source>
        <strain evidence="3 4">SKKU-2015</strain>
        <tissue evidence="3">Whole body</tissue>
    </source>
</reference>
<keyword evidence="1" id="KW-0810">Translation regulation</keyword>
<evidence type="ECO:0000313" key="4">
    <source>
        <dbReference type="Proteomes" id="UP000247409"/>
    </source>
</evidence>
<dbReference type="PANTHER" id="PTHR33231">
    <property type="entry name" value="30S RIBOSOMAL PROTEIN"/>
    <property type="match status" value="1"/>
</dbReference>
<dbReference type="CDD" id="cd00552">
    <property type="entry name" value="RaiA"/>
    <property type="match status" value="1"/>
</dbReference>